<feature type="non-terminal residue" evidence="6">
    <location>
        <position position="1"/>
    </location>
</feature>
<keyword evidence="3" id="KW-0175">Coiled coil</keyword>
<evidence type="ECO:0000256" key="1">
    <source>
        <dbReference type="ARBA" id="ARBA00004300"/>
    </source>
</evidence>
<organism evidence="6 7">
    <name type="scientific">Neodrepanis coruscans</name>
    <name type="common">wattled asity</name>
    <dbReference type="NCBI Taxonomy" id="254563"/>
    <lineage>
        <taxon>Eukaryota</taxon>
        <taxon>Metazoa</taxon>
        <taxon>Chordata</taxon>
        <taxon>Craniata</taxon>
        <taxon>Vertebrata</taxon>
        <taxon>Euteleostomi</taxon>
        <taxon>Archelosauria</taxon>
        <taxon>Archosauria</taxon>
        <taxon>Dinosauria</taxon>
        <taxon>Saurischia</taxon>
        <taxon>Theropoda</taxon>
        <taxon>Coelurosauria</taxon>
        <taxon>Aves</taxon>
        <taxon>Neognathae</taxon>
        <taxon>Neoaves</taxon>
        <taxon>Telluraves</taxon>
        <taxon>Australaves</taxon>
        <taxon>Passeriformes</taxon>
        <taxon>Philepittidae</taxon>
        <taxon>Neodrepanis</taxon>
    </lineage>
</organism>
<sequence length="116" mass="12736">STASGARTEVLKEQQQQQPPAVPLSSPPTRDRDMGLCHRTSTAKFGSLSPRPSSRSHNRFHLSPSAASEKSLVPPHDPERSLTEYIHRLEVIQQRLGGMQPGKNHLLTPHSSQKSG</sequence>
<comment type="caution">
    <text evidence="6">The sequence shown here is derived from an EMBL/GenBank/DDBJ whole genome shotgun (WGS) entry which is preliminary data.</text>
</comment>
<gene>
    <name evidence="6" type="primary">Pcnt_1</name>
    <name evidence="6" type="ORF">NEOCOR_R05187</name>
</gene>
<feature type="non-terminal residue" evidence="6">
    <location>
        <position position="116"/>
    </location>
</feature>
<dbReference type="GO" id="GO:0060090">
    <property type="term" value="F:molecular adaptor activity"/>
    <property type="evidence" value="ECO:0007669"/>
    <property type="project" value="InterPro"/>
</dbReference>
<dbReference type="EMBL" id="VYZS01071890">
    <property type="protein sequence ID" value="NXS10300.1"/>
    <property type="molecule type" value="Genomic_DNA"/>
</dbReference>
<dbReference type="GO" id="GO:0005813">
    <property type="term" value="C:centrosome"/>
    <property type="evidence" value="ECO:0007669"/>
    <property type="project" value="UniProtKB-SubCell"/>
</dbReference>
<evidence type="ECO:0000256" key="4">
    <source>
        <dbReference type="ARBA" id="ARBA00023212"/>
    </source>
</evidence>
<feature type="region of interest" description="Disordered" evidence="5">
    <location>
        <begin position="96"/>
        <end position="116"/>
    </location>
</feature>
<evidence type="ECO:0000313" key="7">
    <source>
        <dbReference type="Proteomes" id="UP000560066"/>
    </source>
</evidence>
<keyword evidence="2" id="KW-0963">Cytoplasm</keyword>
<dbReference type="AlphaFoldDB" id="A0A7L2RLV3"/>
<evidence type="ECO:0000256" key="2">
    <source>
        <dbReference type="ARBA" id="ARBA00022490"/>
    </source>
</evidence>
<dbReference type="InterPro" id="IPR028745">
    <property type="entry name" value="AKAP9/Pericentrin"/>
</dbReference>
<proteinExistence type="predicted"/>
<dbReference type="PANTHER" id="PTHR44981:SF3">
    <property type="entry name" value="PERICENTRIN"/>
    <property type="match status" value="1"/>
</dbReference>
<keyword evidence="7" id="KW-1185">Reference proteome</keyword>
<feature type="region of interest" description="Disordered" evidence="5">
    <location>
        <begin position="1"/>
        <end position="81"/>
    </location>
</feature>
<comment type="subcellular location">
    <subcellularLocation>
        <location evidence="1">Cytoplasm</location>
        <location evidence="1">Cytoskeleton</location>
        <location evidence="1">Microtubule organizing center</location>
        <location evidence="1">Centrosome</location>
    </subcellularLocation>
</comment>
<dbReference type="OrthoDB" id="2020852at2759"/>
<evidence type="ECO:0000256" key="3">
    <source>
        <dbReference type="ARBA" id="ARBA00023054"/>
    </source>
</evidence>
<dbReference type="GO" id="GO:0007165">
    <property type="term" value="P:signal transduction"/>
    <property type="evidence" value="ECO:0007669"/>
    <property type="project" value="InterPro"/>
</dbReference>
<feature type="compositionally biased region" description="Polar residues" evidence="5">
    <location>
        <begin position="39"/>
        <end position="53"/>
    </location>
</feature>
<keyword evidence="4" id="KW-0206">Cytoskeleton</keyword>
<evidence type="ECO:0000256" key="5">
    <source>
        <dbReference type="SAM" id="MobiDB-lite"/>
    </source>
</evidence>
<name>A0A7L2RLV3_9PASS</name>
<protein>
    <submittedName>
        <fullName evidence="6">PCNT protein</fullName>
    </submittedName>
</protein>
<dbReference type="Proteomes" id="UP000560066">
    <property type="component" value="Unassembled WGS sequence"/>
</dbReference>
<accession>A0A7L2RLV3</accession>
<reference evidence="6 7" key="1">
    <citation type="submission" date="2019-09" db="EMBL/GenBank/DDBJ databases">
        <title>Bird 10,000 Genomes (B10K) Project - Family phase.</title>
        <authorList>
            <person name="Zhang G."/>
        </authorList>
    </citation>
    <scope>NUCLEOTIDE SEQUENCE [LARGE SCALE GENOMIC DNA]</scope>
    <source>
        <strain evidence="6">B10K-DU-002-79</strain>
    </source>
</reference>
<evidence type="ECO:0000313" key="6">
    <source>
        <dbReference type="EMBL" id="NXS10300.1"/>
    </source>
</evidence>
<dbReference type="PANTHER" id="PTHR44981">
    <property type="entry name" value="PERICENTRIN-LIKE PROTEIN, ISOFORM F"/>
    <property type="match status" value="1"/>
</dbReference>